<keyword evidence="4 11" id="KW-0328">Glycosyltransferase</keyword>
<dbReference type="InterPro" id="IPR038577">
    <property type="entry name" value="GT10-like_C_sf"/>
</dbReference>
<keyword evidence="9" id="KW-0472">Membrane</keyword>
<evidence type="ECO:0000256" key="3">
    <source>
        <dbReference type="ARBA" id="ARBA00008919"/>
    </source>
</evidence>
<evidence type="ECO:0000256" key="2">
    <source>
        <dbReference type="ARBA" id="ARBA00004922"/>
    </source>
</evidence>
<organism evidence="14 15">
    <name type="scientific">Caerostris darwini</name>
    <dbReference type="NCBI Taxonomy" id="1538125"/>
    <lineage>
        <taxon>Eukaryota</taxon>
        <taxon>Metazoa</taxon>
        <taxon>Ecdysozoa</taxon>
        <taxon>Arthropoda</taxon>
        <taxon>Chelicerata</taxon>
        <taxon>Arachnida</taxon>
        <taxon>Araneae</taxon>
        <taxon>Araneomorphae</taxon>
        <taxon>Entelegynae</taxon>
        <taxon>Araneoidea</taxon>
        <taxon>Araneidae</taxon>
        <taxon>Caerostris</taxon>
    </lineage>
</organism>
<dbReference type="GO" id="GO:0032580">
    <property type="term" value="C:Golgi cisterna membrane"/>
    <property type="evidence" value="ECO:0007669"/>
    <property type="project" value="UniProtKB-SubCell"/>
</dbReference>
<keyword evidence="8" id="KW-1133">Transmembrane helix</keyword>
<evidence type="ECO:0000256" key="4">
    <source>
        <dbReference type="ARBA" id="ARBA00022676"/>
    </source>
</evidence>
<evidence type="ECO:0000259" key="13">
    <source>
        <dbReference type="Pfam" id="PF17039"/>
    </source>
</evidence>
<dbReference type="EMBL" id="BPLQ01003025">
    <property type="protein sequence ID" value="GIX97242.1"/>
    <property type="molecule type" value="Genomic_DNA"/>
</dbReference>
<protein>
    <recommendedName>
        <fullName evidence="11">Fucosyltransferase</fullName>
        <ecNumber evidence="11">2.4.1.-</ecNumber>
    </recommendedName>
</protein>
<comment type="caution">
    <text evidence="14">The sequence shown here is derived from an EMBL/GenBank/DDBJ whole genome shotgun (WGS) entry which is preliminary data.</text>
</comment>
<evidence type="ECO:0000256" key="10">
    <source>
        <dbReference type="ARBA" id="ARBA00023180"/>
    </source>
</evidence>
<keyword evidence="6 11" id="KW-0812">Transmembrane</keyword>
<dbReference type="Pfam" id="PF17039">
    <property type="entry name" value="Glyco_tran_10_N"/>
    <property type="match status" value="1"/>
</dbReference>
<feature type="domain" description="Fucosyltransferase C-terminal" evidence="12">
    <location>
        <begin position="156"/>
        <end position="341"/>
    </location>
</feature>
<dbReference type="PANTHER" id="PTHR11929">
    <property type="entry name" value="ALPHA- 1,3 -FUCOSYLTRANSFERASE"/>
    <property type="match status" value="1"/>
</dbReference>
<evidence type="ECO:0000256" key="9">
    <source>
        <dbReference type="ARBA" id="ARBA00023136"/>
    </source>
</evidence>
<evidence type="ECO:0000256" key="6">
    <source>
        <dbReference type="ARBA" id="ARBA00022692"/>
    </source>
</evidence>
<keyword evidence="5 11" id="KW-0808">Transferase</keyword>
<dbReference type="AlphaFoldDB" id="A0AAV4PPU3"/>
<feature type="domain" description="Fucosyltransferase N-terminal" evidence="13">
    <location>
        <begin position="21"/>
        <end position="123"/>
    </location>
</feature>
<dbReference type="EC" id="2.4.1.-" evidence="11"/>
<accession>A0AAV4PPU3</accession>
<evidence type="ECO:0000313" key="15">
    <source>
        <dbReference type="Proteomes" id="UP001054837"/>
    </source>
</evidence>
<dbReference type="Gene3D" id="3.40.50.11660">
    <property type="entry name" value="Glycosyl transferase family 10, C-terminal domain"/>
    <property type="match status" value="1"/>
</dbReference>
<evidence type="ECO:0000256" key="7">
    <source>
        <dbReference type="ARBA" id="ARBA00022968"/>
    </source>
</evidence>
<dbReference type="SUPFAM" id="SSF53756">
    <property type="entry name" value="UDP-Glycosyltransferase/glycogen phosphorylase"/>
    <property type="match status" value="1"/>
</dbReference>
<gene>
    <name evidence="14" type="primary">FUT11</name>
    <name evidence="14" type="ORF">CDAR_103491</name>
</gene>
<dbReference type="InterPro" id="IPR055270">
    <property type="entry name" value="Glyco_tran_10_C"/>
</dbReference>
<comment type="similarity">
    <text evidence="3 11">Belongs to the glycosyltransferase 10 family.</text>
</comment>
<proteinExistence type="inferred from homology"/>
<dbReference type="PANTHER" id="PTHR11929:SF198">
    <property type="entry name" value="ALPHA-(1,3)-FUCOSYLTRANSFERASE 11"/>
    <property type="match status" value="1"/>
</dbReference>
<evidence type="ECO:0000256" key="1">
    <source>
        <dbReference type="ARBA" id="ARBA00004447"/>
    </source>
</evidence>
<comment type="pathway">
    <text evidence="2">Protein modification; protein glycosylation.</text>
</comment>
<evidence type="ECO:0000313" key="14">
    <source>
        <dbReference type="EMBL" id="GIX97242.1"/>
    </source>
</evidence>
<evidence type="ECO:0000256" key="8">
    <source>
        <dbReference type="ARBA" id="ARBA00022989"/>
    </source>
</evidence>
<dbReference type="Pfam" id="PF00852">
    <property type="entry name" value="Glyco_transf_10"/>
    <property type="match status" value="1"/>
</dbReference>
<dbReference type="InterPro" id="IPR001503">
    <property type="entry name" value="Glyco_trans_10"/>
</dbReference>
<dbReference type="GO" id="GO:0046920">
    <property type="term" value="F:alpha-(1-&gt;3)-fucosyltransferase activity"/>
    <property type="evidence" value="ECO:0007669"/>
    <property type="project" value="TreeGrafter"/>
</dbReference>
<dbReference type="Proteomes" id="UP001054837">
    <property type="component" value="Unassembled WGS sequence"/>
</dbReference>
<keyword evidence="15" id="KW-1185">Reference proteome</keyword>
<reference evidence="14 15" key="1">
    <citation type="submission" date="2021-06" db="EMBL/GenBank/DDBJ databases">
        <title>Caerostris darwini draft genome.</title>
        <authorList>
            <person name="Kono N."/>
            <person name="Arakawa K."/>
        </authorList>
    </citation>
    <scope>NUCLEOTIDE SEQUENCE [LARGE SCALE GENOMIC DNA]</scope>
</reference>
<keyword evidence="7" id="KW-0735">Signal-anchor</keyword>
<keyword evidence="10" id="KW-0325">Glycoprotein</keyword>
<evidence type="ECO:0000259" key="12">
    <source>
        <dbReference type="Pfam" id="PF00852"/>
    </source>
</evidence>
<comment type="subcellular location">
    <subcellularLocation>
        <location evidence="1 11">Golgi apparatus</location>
        <location evidence="1 11">Golgi stack membrane</location>
        <topology evidence="1 11">Single-pass type II membrane protein</topology>
    </subcellularLocation>
</comment>
<keyword evidence="11" id="KW-0333">Golgi apparatus</keyword>
<name>A0AAV4PPU3_9ARAC</name>
<evidence type="ECO:0000256" key="11">
    <source>
        <dbReference type="RuleBase" id="RU003832"/>
    </source>
</evidence>
<dbReference type="InterPro" id="IPR031481">
    <property type="entry name" value="Glyco_tran_10_N"/>
</dbReference>
<dbReference type="FunFam" id="3.40.50.11660:FF:000002">
    <property type="entry name" value="Alpha-(1,3)-fucosyltransferase"/>
    <property type="match status" value="1"/>
</dbReference>
<sequence length="416" mass="48931">MSCQLSLKIQSVETLDDKNVPSIIWWSDLLYPHEKQTSEIECNSGKCISYKRRKKHGNNSTTAYIFYGTDFDGQNLPLPRKSSHVWALLHEESPMNNYIFSHSPGIKLFNYTGTFSRYSDFPLTTQFIPSIKYLTDRRSVPIEEKNKFRKNGAAPVLYLQSHCNVASDRDRYIKELMKFLPIDSYGKCLHNKDLPPHLLSTDTHNDEELFLFISKYKFHIAFENAICNDYITEKFFRALHVGSVPIYKGSSTIKDWLPMNDSAIIADDFENPSDLADFILKLDQNDDLYNQYMKFKEQKIKNDFLKNHLLKRNWGVNDPDRLDFIRGFECFVCNKIQKHSQLPSIAQPNHMKCPQPHQSLLLLDTPTLDDEWLQENWIEEYWFAYDQAKAIEMMLQNKENNSLHFMKYLSKLKYHN</sequence>
<evidence type="ECO:0000256" key="5">
    <source>
        <dbReference type="ARBA" id="ARBA00022679"/>
    </source>
</evidence>